<feature type="domain" description="Helicase C-terminal" evidence="21">
    <location>
        <begin position="481"/>
        <end position="630"/>
    </location>
</feature>
<evidence type="ECO:0000256" key="9">
    <source>
        <dbReference type="ARBA" id="ARBA00022737"/>
    </source>
</evidence>
<dbReference type="Gene3D" id="3.30.70.2280">
    <property type="match status" value="1"/>
</dbReference>
<feature type="compositionally biased region" description="Basic and acidic residues" evidence="19">
    <location>
        <begin position="58"/>
        <end position="76"/>
    </location>
</feature>
<feature type="compositionally biased region" description="Acidic residues" evidence="19">
    <location>
        <begin position="218"/>
        <end position="231"/>
    </location>
</feature>
<feature type="compositionally biased region" description="Gly residues" evidence="19">
    <location>
        <begin position="776"/>
        <end position="799"/>
    </location>
</feature>
<evidence type="ECO:0000256" key="17">
    <source>
        <dbReference type="ARBA" id="ARBA00023242"/>
    </source>
</evidence>
<dbReference type="GO" id="GO:0003723">
    <property type="term" value="F:RNA binding"/>
    <property type="evidence" value="ECO:0007669"/>
    <property type="project" value="UniProtKB-KW"/>
</dbReference>
<dbReference type="Pfam" id="PF00271">
    <property type="entry name" value="Helicase_C"/>
    <property type="match status" value="1"/>
</dbReference>
<dbReference type="GO" id="GO:0005730">
    <property type="term" value="C:nucleolus"/>
    <property type="evidence" value="ECO:0007669"/>
    <property type="project" value="UniProtKB-SubCell"/>
</dbReference>
<evidence type="ECO:0000256" key="3">
    <source>
        <dbReference type="ARBA" id="ARBA00004604"/>
    </source>
</evidence>
<evidence type="ECO:0000256" key="2">
    <source>
        <dbReference type="ARBA" id="ARBA00004514"/>
    </source>
</evidence>
<protein>
    <recommendedName>
        <fullName evidence="6">RNA helicase</fullName>
        <ecNumber evidence="6">3.6.4.13</ecNumber>
    </recommendedName>
</protein>
<proteinExistence type="inferred from homology"/>
<evidence type="ECO:0000313" key="23">
    <source>
        <dbReference type="Proteomes" id="UP000824782"/>
    </source>
</evidence>
<dbReference type="InterPro" id="IPR027417">
    <property type="entry name" value="P-loop_NTPase"/>
</dbReference>
<dbReference type="SUPFAM" id="SSF52540">
    <property type="entry name" value="P-loop containing nucleoside triphosphate hydrolases"/>
    <property type="match status" value="1"/>
</dbReference>
<keyword evidence="9" id="KW-0677">Repeat</keyword>
<dbReference type="GO" id="GO:0005524">
    <property type="term" value="F:ATP binding"/>
    <property type="evidence" value="ECO:0007669"/>
    <property type="project" value="UniProtKB-KW"/>
</dbReference>
<dbReference type="SMART" id="SM00490">
    <property type="entry name" value="HELICc"/>
    <property type="match status" value="1"/>
</dbReference>
<dbReference type="SUPFAM" id="SSF54928">
    <property type="entry name" value="RNA-binding domain, RBD"/>
    <property type="match status" value="1"/>
</dbReference>
<dbReference type="GO" id="GO:0006364">
    <property type="term" value="P:rRNA processing"/>
    <property type="evidence" value="ECO:0007669"/>
    <property type="project" value="UniProtKB-KW"/>
</dbReference>
<dbReference type="Proteomes" id="UP000824782">
    <property type="component" value="Unassembled WGS sequence"/>
</dbReference>
<organism evidence="22 23">
    <name type="scientific">Engystomops pustulosus</name>
    <name type="common">Tungara frog</name>
    <name type="synonym">Physalaemus pustulosus</name>
    <dbReference type="NCBI Taxonomy" id="76066"/>
    <lineage>
        <taxon>Eukaryota</taxon>
        <taxon>Metazoa</taxon>
        <taxon>Chordata</taxon>
        <taxon>Craniata</taxon>
        <taxon>Vertebrata</taxon>
        <taxon>Euteleostomi</taxon>
        <taxon>Amphibia</taxon>
        <taxon>Batrachia</taxon>
        <taxon>Anura</taxon>
        <taxon>Neobatrachia</taxon>
        <taxon>Hyloidea</taxon>
        <taxon>Leptodactylidae</taxon>
        <taxon>Leiuperinae</taxon>
        <taxon>Engystomops</taxon>
    </lineage>
</organism>
<dbReference type="Pfam" id="PF08152">
    <property type="entry name" value="GUCT"/>
    <property type="match status" value="1"/>
</dbReference>
<dbReference type="InterPro" id="IPR012562">
    <property type="entry name" value="GUCT"/>
</dbReference>
<gene>
    <name evidence="22" type="ORF">GDO81_004442</name>
</gene>
<keyword evidence="23" id="KW-1185">Reference proteome</keyword>
<comment type="catalytic activity">
    <reaction evidence="18">
        <text>ATP + H2O = ADP + phosphate + H(+)</text>
        <dbReference type="Rhea" id="RHEA:13065"/>
        <dbReference type="ChEBI" id="CHEBI:15377"/>
        <dbReference type="ChEBI" id="CHEBI:15378"/>
        <dbReference type="ChEBI" id="CHEBI:30616"/>
        <dbReference type="ChEBI" id="CHEBI:43474"/>
        <dbReference type="ChEBI" id="CHEBI:456216"/>
        <dbReference type="EC" id="3.6.4.13"/>
    </reaction>
    <physiologicalReaction direction="left-to-right" evidence="18">
        <dbReference type="Rhea" id="RHEA:13066"/>
    </physiologicalReaction>
</comment>
<keyword evidence="17" id="KW-0539">Nucleus</keyword>
<comment type="caution">
    <text evidence="22">The sequence shown here is derived from an EMBL/GenBank/DDBJ whole genome shotgun (WGS) entry which is preliminary data.</text>
</comment>
<accession>A0AAV6ZT28</accession>
<dbReference type="InterPro" id="IPR035979">
    <property type="entry name" value="RBD_domain_sf"/>
</dbReference>
<comment type="subcellular location">
    <subcellularLocation>
        <location evidence="2">Cytoplasm</location>
        <location evidence="2">Cytosol</location>
    </subcellularLocation>
    <subcellularLocation>
        <location evidence="1">Mitochondrion</location>
    </subcellularLocation>
    <subcellularLocation>
        <location evidence="3">Nucleus</location>
        <location evidence="3">Nucleolus</location>
    </subcellularLocation>
    <subcellularLocation>
        <location evidence="4">Nucleus</location>
        <location evidence="4">Nucleoplasm</location>
    </subcellularLocation>
</comment>
<dbReference type="PANTHER" id="PTHR47959">
    <property type="entry name" value="ATP-DEPENDENT RNA HELICASE RHLE-RELATED"/>
    <property type="match status" value="1"/>
</dbReference>
<evidence type="ECO:0000259" key="20">
    <source>
        <dbReference type="PROSITE" id="PS51192"/>
    </source>
</evidence>
<evidence type="ECO:0000313" key="22">
    <source>
        <dbReference type="EMBL" id="KAG8552221.1"/>
    </source>
</evidence>
<feature type="compositionally biased region" description="Polar residues" evidence="19">
    <location>
        <begin position="173"/>
        <end position="182"/>
    </location>
</feature>
<evidence type="ECO:0000256" key="16">
    <source>
        <dbReference type="ARBA" id="ARBA00023163"/>
    </source>
</evidence>
<dbReference type="Gene3D" id="3.40.50.300">
    <property type="entry name" value="P-loop containing nucleotide triphosphate hydrolases"/>
    <property type="match status" value="2"/>
</dbReference>
<evidence type="ECO:0000256" key="14">
    <source>
        <dbReference type="ARBA" id="ARBA00022884"/>
    </source>
</evidence>
<feature type="region of interest" description="Disordered" evidence="19">
    <location>
        <begin position="769"/>
        <end position="821"/>
    </location>
</feature>
<evidence type="ECO:0000256" key="1">
    <source>
        <dbReference type="ARBA" id="ARBA00004173"/>
    </source>
</evidence>
<dbReference type="CDD" id="cd18787">
    <property type="entry name" value="SF2_C_DEAD"/>
    <property type="match status" value="1"/>
</dbReference>
<feature type="compositionally biased region" description="Basic residues" evidence="19">
    <location>
        <begin position="113"/>
        <end position="122"/>
    </location>
</feature>
<feature type="compositionally biased region" description="Basic and acidic residues" evidence="19">
    <location>
        <begin position="804"/>
        <end position="815"/>
    </location>
</feature>
<dbReference type="InterPro" id="IPR011545">
    <property type="entry name" value="DEAD/DEAH_box_helicase_dom"/>
</dbReference>
<dbReference type="SMART" id="SM00487">
    <property type="entry name" value="DEXDc"/>
    <property type="match status" value="1"/>
</dbReference>
<dbReference type="AlphaFoldDB" id="A0AAV6ZT28"/>
<keyword evidence="7" id="KW-0963">Cytoplasm</keyword>
<evidence type="ECO:0000256" key="4">
    <source>
        <dbReference type="ARBA" id="ARBA00004642"/>
    </source>
</evidence>
<dbReference type="PROSITE" id="PS51194">
    <property type="entry name" value="HELICASE_CTER"/>
    <property type="match status" value="1"/>
</dbReference>
<keyword evidence="12" id="KW-0347">Helicase</keyword>
<feature type="region of interest" description="Disordered" evidence="19">
    <location>
        <begin position="1"/>
        <end position="236"/>
    </location>
</feature>
<evidence type="ECO:0000256" key="8">
    <source>
        <dbReference type="ARBA" id="ARBA00022552"/>
    </source>
</evidence>
<keyword evidence="16" id="KW-0804">Transcription</keyword>
<dbReference type="GO" id="GO:0016787">
    <property type="term" value="F:hydrolase activity"/>
    <property type="evidence" value="ECO:0007669"/>
    <property type="project" value="UniProtKB-KW"/>
</dbReference>
<evidence type="ECO:0000256" key="13">
    <source>
        <dbReference type="ARBA" id="ARBA00022840"/>
    </source>
</evidence>
<dbReference type="GO" id="GO:0003724">
    <property type="term" value="F:RNA helicase activity"/>
    <property type="evidence" value="ECO:0007669"/>
    <property type="project" value="UniProtKB-EC"/>
</dbReference>
<dbReference type="GO" id="GO:0005654">
    <property type="term" value="C:nucleoplasm"/>
    <property type="evidence" value="ECO:0007669"/>
    <property type="project" value="UniProtKB-SubCell"/>
</dbReference>
<reference evidence="22" key="1">
    <citation type="thesis" date="2020" institute="ProQuest LLC" country="789 East Eisenhower Parkway, Ann Arbor, MI, USA">
        <title>Comparative Genomics and Chromosome Evolution.</title>
        <authorList>
            <person name="Mudd A.B."/>
        </authorList>
    </citation>
    <scope>NUCLEOTIDE SEQUENCE</scope>
    <source>
        <strain evidence="22">237g6f4</strain>
        <tissue evidence="22">Blood</tissue>
    </source>
</reference>
<dbReference type="GO" id="GO:0005739">
    <property type="term" value="C:mitochondrion"/>
    <property type="evidence" value="ECO:0007669"/>
    <property type="project" value="UniProtKB-SubCell"/>
</dbReference>
<evidence type="ECO:0000256" key="12">
    <source>
        <dbReference type="ARBA" id="ARBA00022806"/>
    </source>
</evidence>
<evidence type="ECO:0000256" key="15">
    <source>
        <dbReference type="ARBA" id="ARBA00023128"/>
    </source>
</evidence>
<feature type="compositionally biased region" description="Basic residues" evidence="19">
    <location>
        <begin position="48"/>
        <end position="57"/>
    </location>
</feature>
<feature type="compositionally biased region" description="Polar residues" evidence="19">
    <location>
        <begin position="191"/>
        <end position="202"/>
    </location>
</feature>
<keyword evidence="13" id="KW-0067">ATP-binding</keyword>
<dbReference type="Pfam" id="PF26142">
    <property type="entry name" value="DD_DDX21-DDX50"/>
    <property type="match status" value="1"/>
</dbReference>
<evidence type="ECO:0000256" key="10">
    <source>
        <dbReference type="ARBA" id="ARBA00022741"/>
    </source>
</evidence>
<dbReference type="EMBL" id="WNYA01000011">
    <property type="protein sequence ID" value="KAG8552221.1"/>
    <property type="molecule type" value="Genomic_DNA"/>
</dbReference>
<dbReference type="InterPro" id="IPR014001">
    <property type="entry name" value="Helicase_ATP-bd"/>
</dbReference>
<keyword evidence="10" id="KW-0547">Nucleotide-binding</keyword>
<dbReference type="FunFam" id="3.40.50.300:FF:001168">
    <property type="entry name" value="nucleolar RNA helicase 2"/>
    <property type="match status" value="1"/>
</dbReference>
<evidence type="ECO:0000256" key="7">
    <source>
        <dbReference type="ARBA" id="ARBA00022490"/>
    </source>
</evidence>
<dbReference type="EC" id="3.6.4.13" evidence="6"/>
<sequence length="821" mass="91623">MPGLLQMEDMESCNGEVKTPKLKKKKHAESSPEAAEQMDEEQEENKAPKVKKSKKKKEKNEQEQVNDEEKISETPKSKKMKRKIQNGEAEEPNFVHEPNLNGEVTEDCNNNKKTPKLKKKKKRAEEESPPEAAEPINNTPAEIAAPKVKKTKKKKMETEQEKSESEETSVSQLKMNGKQNGTRLELKKTSTIENANLESKSNGAPPAKRVKLTPEVEKSDEEAKSDDDEETALEKKQGDFSNFPICNETVKNLKAKGVTYLFPIQVKTFNTCYNDIDVVVQSRTGTGKTLSFAIPVIERLLQDKSPLQRGRPPRVLVLTPTRELAIQIQNEIVSISRKLTTCCFYGGTPYQRQVTLINSGIDILVGTPGRVNDLIQNYKLNLSVLKHVVLDEVDMMLDMGFAEQVEEILKVRYKPDHNENPQTLLFSATCPDWMYNVAKKYMKPKYEKIDLVGHRSQRAAITVEHLAIECNRFQKPMVLGDVIQVYSGSHGKTIVFCDSKLEAHELSTNCPSLKQSAKALHGDLQQKEREVILKGFRGGAFNVLIATNVAARGLDIPEVDLVIIYSAPKEADAYVHRSGRTGRAGRTGICISFYEPRDRYLLNNVEWNTGIKFKRVGIPSALNVAKSSSTDAIKSLDSVPLDVIENFKPYAEELIEKKGALEALAAALAHISGASSMAQRSLLNMETGFVTVLLECSVAIHSPSFVWRALKEQMGEEIDSKIHRMVLLKNSRGACFDVQPETLKQMEDSFKNSKRWTLSVAKELPELVESRRDSGGRGGRGFGGRGFGGRGNSFGGGNRGSFRRGGDRRGGDRRGGFRRRT</sequence>
<dbReference type="InterPro" id="IPR059027">
    <property type="entry name" value="DD_DDX21-DDX50"/>
</dbReference>
<dbReference type="GO" id="GO:0005829">
    <property type="term" value="C:cytosol"/>
    <property type="evidence" value="ECO:0007669"/>
    <property type="project" value="UniProtKB-SubCell"/>
</dbReference>
<evidence type="ECO:0000256" key="11">
    <source>
        <dbReference type="ARBA" id="ARBA00022801"/>
    </source>
</evidence>
<keyword evidence="14" id="KW-0694">RNA-binding</keyword>
<evidence type="ECO:0000259" key="21">
    <source>
        <dbReference type="PROSITE" id="PS51194"/>
    </source>
</evidence>
<dbReference type="Pfam" id="PF00270">
    <property type="entry name" value="DEAD"/>
    <property type="match status" value="1"/>
</dbReference>
<feature type="domain" description="Helicase ATP-binding" evidence="20">
    <location>
        <begin position="269"/>
        <end position="448"/>
    </location>
</feature>
<evidence type="ECO:0000256" key="19">
    <source>
        <dbReference type="SAM" id="MobiDB-lite"/>
    </source>
</evidence>
<comment type="similarity">
    <text evidence="5">Belongs to the DEAD box helicase family. DDX21/DDX50 subfamily.</text>
</comment>
<evidence type="ECO:0000256" key="18">
    <source>
        <dbReference type="ARBA" id="ARBA00049390"/>
    </source>
</evidence>
<keyword evidence="8" id="KW-0698">rRNA processing</keyword>
<dbReference type="InterPro" id="IPR001650">
    <property type="entry name" value="Helicase_C-like"/>
</dbReference>
<dbReference type="PANTHER" id="PTHR47959:SF19">
    <property type="entry name" value="NUCLEOLAR RNA HELICASE 2-A"/>
    <property type="match status" value="1"/>
</dbReference>
<keyword evidence="11" id="KW-0378">Hydrolase</keyword>
<dbReference type="InterPro" id="IPR050079">
    <property type="entry name" value="DEAD_box_RNA_helicase"/>
</dbReference>
<dbReference type="CDD" id="cd12936">
    <property type="entry name" value="GUCT_RHII_Gualpha_beta"/>
    <property type="match status" value="1"/>
</dbReference>
<name>A0AAV6ZT28_ENGPU</name>
<evidence type="ECO:0000256" key="6">
    <source>
        <dbReference type="ARBA" id="ARBA00012552"/>
    </source>
</evidence>
<keyword evidence="15" id="KW-0496">Mitochondrion</keyword>
<feature type="compositionally biased region" description="Basic and acidic residues" evidence="19">
    <location>
        <begin position="156"/>
        <end position="165"/>
    </location>
</feature>
<evidence type="ECO:0000256" key="5">
    <source>
        <dbReference type="ARBA" id="ARBA00006517"/>
    </source>
</evidence>
<dbReference type="PROSITE" id="PS51192">
    <property type="entry name" value="HELICASE_ATP_BIND_1"/>
    <property type="match status" value="1"/>
</dbReference>
<dbReference type="FunFam" id="3.40.50.300:FF:000666">
    <property type="entry name" value="ATP-dependent RNA helicase DDX50"/>
    <property type="match status" value="1"/>
</dbReference>